<feature type="region of interest" description="Disordered" evidence="1">
    <location>
        <begin position="62"/>
        <end position="135"/>
    </location>
</feature>
<accession>A0ABQ6JHU5</accession>
<name>A0ABQ6JHU5_9ACTN</name>
<dbReference type="SUPFAM" id="SSF51735">
    <property type="entry name" value="NAD(P)-binding Rossmann-fold domains"/>
    <property type="match status" value="1"/>
</dbReference>
<feature type="compositionally biased region" description="Basic and acidic residues" evidence="1">
    <location>
        <begin position="66"/>
        <end position="85"/>
    </location>
</feature>
<protein>
    <submittedName>
        <fullName evidence="2">Uncharacterized protein</fullName>
    </submittedName>
</protein>
<comment type="caution">
    <text evidence="2">The sequence shown here is derived from an EMBL/GenBank/DDBJ whole genome shotgun (WGS) entry which is preliminary data.</text>
</comment>
<evidence type="ECO:0000313" key="2">
    <source>
        <dbReference type="EMBL" id="GMA87807.1"/>
    </source>
</evidence>
<keyword evidence="3" id="KW-1185">Reference proteome</keyword>
<gene>
    <name evidence="2" type="ORF">GCM10025868_30570</name>
</gene>
<dbReference type="Proteomes" id="UP001157017">
    <property type="component" value="Unassembled WGS sequence"/>
</dbReference>
<evidence type="ECO:0000313" key="3">
    <source>
        <dbReference type="Proteomes" id="UP001157017"/>
    </source>
</evidence>
<dbReference type="InterPro" id="IPR036291">
    <property type="entry name" value="NAD(P)-bd_dom_sf"/>
</dbReference>
<proteinExistence type="predicted"/>
<evidence type="ECO:0000256" key="1">
    <source>
        <dbReference type="SAM" id="MobiDB-lite"/>
    </source>
</evidence>
<sequence>MLTTANLVDLGVEQVWAKALTAAHGKILTRIGAHRVVYPERDAGERVAHLLSGKPAGLHRVRRRLRDREDAAPAGDARLHPRRVEGAPALRGHRRRREVPRPRLHLRGARDQDPPGRRAHRQRPREPHRALRRAP</sequence>
<dbReference type="EMBL" id="BSUZ01000001">
    <property type="protein sequence ID" value="GMA87807.1"/>
    <property type="molecule type" value="Genomic_DNA"/>
</dbReference>
<reference evidence="3" key="1">
    <citation type="journal article" date="2019" name="Int. J. Syst. Evol. Microbiol.">
        <title>The Global Catalogue of Microorganisms (GCM) 10K type strain sequencing project: providing services to taxonomists for standard genome sequencing and annotation.</title>
        <authorList>
            <consortium name="The Broad Institute Genomics Platform"/>
            <consortium name="The Broad Institute Genome Sequencing Center for Infectious Disease"/>
            <person name="Wu L."/>
            <person name="Ma J."/>
        </authorList>
    </citation>
    <scope>NUCLEOTIDE SEQUENCE [LARGE SCALE GENOMIC DNA]</scope>
    <source>
        <strain evidence="3">NBRC 108730</strain>
    </source>
</reference>
<dbReference type="Gene3D" id="3.40.50.720">
    <property type="entry name" value="NAD(P)-binding Rossmann-like Domain"/>
    <property type="match status" value="1"/>
</dbReference>
<organism evidence="2 3">
    <name type="scientific">Angustibacter aerolatus</name>
    <dbReference type="NCBI Taxonomy" id="1162965"/>
    <lineage>
        <taxon>Bacteria</taxon>
        <taxon>Bacillati</taxon>
        <taxon>Actinomycetota</taxon>
        <taxon>Actinomycetes</taxon>
        <taxon>Kineosporiales</taxon>
        <taxon>Kineosporiaceae</taxon>
    </lineage>
</organism>
<feature type="compositionally biased region" description="Basic residues" evidence="1">
    <location>
        <begin position="91"/>
        <end position="107"/>
    </location>
</feature>